<feature type="compositionally biased region" description="Basic and acidic residues" evidence="1">
    <location>
        <begin position="73"/>
        <end position="84"/>
    </location>
</feature>
<keyword evidence="3" id="KW-1185">Reference proteome</keyword>
<gene>
    <name evidence="2" type="ORF">OPV22_003311</name>
</gene>
<dbReference type="AlphaFoldDB" id="A0AAV8S081"/>
<dbReference type="EMBL" id="JAQQAF010000001">
    <property type="protein sequence ID" value="KAJ8512877.1"/>
    <property type="molecule type" value="Genomic_DNA"/>
</dbReference>
<name>A0AAV8S081_ENSVE</name>
<protein>
    <recommendedName>
        <fullName evidence="4">Rx N-terminal domain-containing protein</fullName>
    </recommendedName>
</protein>
<evidence type="ECO:0008006" key="4">
    <source>
        <dbReference type="Google" id="ProtNLM"/>
    </source>
</evidence>
<comment type="caution">
    <text evidence="2">The sequence shown here is derived from an EMBL/GenBank/DDBJ whole genome shotgun (WGS) entry which is preliminary data.</text>
</comment>
<sequence length="92" mass="10209">MVGVALDKAEKVPFLDEANLLLEVAKEDRAILASRYDGTKTEEEGGLLLEVNKLIELRDTMVDFLLGSSASAERGHREKLKADSWEEGFNDT</sequence>
<organism evidence="2 3">
    <name type="scientific">Ensete ventricosum</name>
    <name type="common">Abyssinian banana</name>
    <name type="synonym">Musa ensete</name>
    <dbReference type="NCBI Taxonomy" id="4639"/>
    <lineage>
        <taxon>Eukaryota</taxon>
        <taxon>Viridiplantae</taxon>
        <taxon>Streptophyta</taxon>
        <taxon>Embryophyta</taxon>
        <taxon>Tracheophyta</taxon>
        <taxon>Spermatophyta</taxon>
        <taxon>Magnoliopsida</taxon>
        <taxon>Liliopsida</taxon>
        <taxon>Zingiberales</taxon>
        <taxon>Musaceae</taxon>
        <taxon>Ensete</taxon>
    </lineage>
</organism>
<accession>A0AAV8S081</accession>
<evidence type="ECO:0000313" key="3">
    <source>
        <dbReference type="Proteomes" id="UP001222027"/>
    </source>
</evidence>
<evidence type="ECO:0000313" key="2">
    <source>
        <dbReference type="EMBL" id="KAJ8512877.1"/>
    </source>
</evidence>
<dbReference type="Proteomes" id="UP001222027">
    <property type="component" value="Unassembled WGS sequence"/>
</dbReference>
<proteinExistence type="predicted"/>
<reference evidence="2 3" key="1">
    <citation type="submission" date="2022-12" db="EMBL/GenBank/DDBJ databases">
        <title>Chromosome-scale assembly of the Ensete ventricosum genome.</title>
        <authorList>
            <person name="Dussert Y."/>
            <person name="Stocks J."/>
            <person name="Wendawek A."/>
            <person name="Woldeyes F."/>
            <person name="Nichols R.A."/>
            <person name="Borrell J.S."/>
        </authorList>
    </citation>
    <scope>NUCLEOTIDE SEQUENCE [LARGE SCALE GENOMIC DNA]</scope>
    <source>
        <strain evidence="3">cv. Maze</strain>
        <tissue evidence="2">Seeds</tissue>
    </source>
</reference>
<evidence type="ECO:0000256" key="1">
    <source>
        <dbReference type="SAM" id="MobiDB-lite"/>
    </source>
</evidence>
<feature type="region of interest" description="Disordered" evidence="1">
    <location>
        <begin position="72"/>
        <end position="92"/>
    </location>
</feature>